<gene>
    <name evidence="2" type="ORF">CGOC_LOCUS8415</name>
</gene>
<reference evidence="2 3" key="1">
    <citation type="submission" date="2018-11" db="EMBL/GenBank/DDBJ databases">
        <authorList>
            <consortium name="Pathogen Informatics"/>
        </authorList>
    </citation>
    <scope>NUCLEOTIDE SEQUENCE [LARGE SCALE GENOMIC DNA]</scope>
</reference>
<name>A0A3P6UZP8_CYLGO</name>
<organism evidence="2 3">
    <name type="scientific">Cylicostephanus goldi</name>
    <name type="common">Nematode worm</name>
    <dbReference type="NCBI Taxonomy" id="71465"/>
    <lineage>
        <taxon>Eukaryota</taxon>
        <taxon>Metazoa</taxon>
        <taxon>Ecdysozoa</taxon>
        <taxon>Nematoda</taxon>
        <taxon>Chromadorea</taxon>
        <taxon>Rhabditida</taxon>
        <taxon>Rhabditina</taxon>
        <taxon>Rhabditomorpha</taxon>
        <taxon>Strongyloidea</taxon>
        <taxon>Strongylidae</taxon>
        <taxon>Cylicostephanus</taxon>
    </lineage>
</organism>
<sequence length="66" mass="7503">MSKMSFQATLRQVQQFFAELGRRVNKFGTDVQVSLKKATENIGESAEEKENVMTPAPELQDIKKDQ</sequence>
<dbReference type="AlphaFoldDB" id="A0A3P6UZP8"/>
<keyword evidence="3" id="KW-1185">Reference proteome</keyword>
<dbReference type="EMBL" id="UYRV01030837">
    <property type="protein sequence ID" value="VDK85208.1"/>
    <property type="molecule type" value="Genomic_DNA"/>
</dbReference>
<accession>A0A3P6UZP8</accession>
<evidence type="ECO:0000313" key="3">
    <source>
        <dbReference type="Proteomes" id="UP000271889"/>
    </source>
</evidence>
<evidence type="ECO:0000313" key="2">
    <source>
        <dbReference type="EMBL" id="VDK85208.1"/>
    </source>
</evidence>
<dbReference type="Proteomes" id="UP000271889">
    <property type="component" value="Unassembled WGS sequence"/>
</dbReference>
<proteinExistence type="predicted"/>
<protein>
    <submittedName>
        <fullName evidence="2">Uncharacterized protein</fullName>
    </submittedName>
</protein>
<evidence type="ECO:0000256" key="1">
    <source>
        <dbReference type="SAM" id="MobiDB-lite"/>
    </source>
</evidence>
<dbReference type="OrthoDB" id="5834526at2759"/>
<feature type="region of interest" description="Disordered" evidence="1">
    <location>
        <begin position="42"/>
        <end position="66"/>
    </location>
</feature>